<dbReference type="GO" id="GO:0009331">
    <property type="term" value="C:glycerol-3-phosphate dehydrogenase (FAD) complex"/>
    <property type="evidence" value="ECO:0007669"/>
    <property type="project" value="InterPro"/>
</dbReference>
<dbReference type="EMBL" id="FNZK01000031">
    <property type="protein sequence ID" value="SEJ96749.1"/>
    <property type="molecule type" value="Genomic_DNA"/>
</dbReference>
<keyword evidence="1" id="KW-0285">Flavoprotein</keyword>
<keyword evidence="3" id="KW-0560">Oxidoreductase</keyword>
<proteinExistence type="predicted"/>
<dbReference type="Gene3D" id="3.50.50.60">
    <property type="entry name" value="FAD/NAD(P)-binding domain"/>
    <property type="match status" value="2"/>
</dbReference>
<dbReference type="InterPro" id="IPR009158">
    <property type="entry name" value="G3P_DH_GlpB_su"/>
</dbReference>
<gene>
    <name evidence="5" type="ORF">SAMN05660742_13110</name>
</gene>
<dbReference type="RefSeq" id="WP_091835868.1">
    <property type="nucleotide sequence ID" value="NZ_FNZK01000031.1"/>
</dbReference>
<evidence type="ECO:0000256" key="1">
    <source>
        <dbReference type="ARBA" id="ARBA00022630"/>
    </source>
</evidence>
<dbReference type="GO" id="GO:0004368">
    <property type="term" value="F:glycerol-3-phosphate dehydrogenase (quinone) activity"/>
    <property type="evidence" value="ECO:0007669"/>
    <property type="project" value="InterPro"/>
</dbReference>
<evidence type="ECO:0000313" key="6">
    <source>
        <dbReference type="Proteomes" id="UP000199662"/>
    </source>
</evidence>
<dbReference type="InterPro" id="IPR036188">
    <property type="entry name" value="FAD/NAD-bd_sf"/>
</dbReference>
<protein>
    <submittedName>
        <fullName evidence="5">Glycerol-3-phosphate dehydrogenase subunit B</fullName>
    </submittedName>
</protein>
<dbReference type="Pfam" id="PF00890">
    <property type="entry name" value="FAD_binding_2"/>
    <property type="match status" value="1"/>
</dbReference>
<dbReference type="PIRSF" id="PIRSF000141">
    <property type="entry name" value="Anaerobic_G3P_dh"/>
    <property type="match status" value="1"/>
</dbReference>
<evidence type="ECO:0000259" key="4">
    <source>
        <dbReference type="Pfam" id="PF00890"/>
    </source>
</evidence>
<evidence type="ECO:0000256" key="2">
    <source>
        <dbReference type="ARBA" id="ARBA00022643"/>
    </source>
</evidence>
<name>A0A1H7D4L3_9FIRM</name>
<reference evidence="5 6" key="1">
    <citation type="submission" date="2016-10" db="EMBL/GenBank/DDBJ databases">
        <authorList>
            <person name="de Groot N.N."/>
        </authorList>
    </citation>
    <scope>NUCLEOTIDE SEQUENCE [LARGE SCALE GENOMIC DNA]</scope>
    <source>
        <strain evidence="5 6">DSM 2179</strain>
    </source>
</reference>
<sequence>MIKSDVIVIGAGFAGLMAAAVSAKCGKKVTLITYGSGTFPLNSGLIDIMARPIDETVCATPLDGIKALPEAHPYTKIGTDIVEAAVAFFMELCEQENYPYSGSLTKHQWVVTALGTMKPTCLVPKTMLGDICLKNKEIVLIGFNRLKDHYIHVMKENLEQSLGKEKNYTSIMVDADIESGRDLSTLDIARWLNTPQGYESCLKQLRGSVQANSVVILPQVLGVKPDYAILDKMKKDLQCEVLESTGLPPAANGLRLQSMLLGYLKKNNVTMVENAKVIGSTVNNQTCLSITTQNAAREQTYQADHFILATGGFYGGGLQMETFPIIKEPIFNIPVRVKGNPEEWANEKLFSSQKQPFAEVGIETDEKMRPLDEVGNCFIKNVFVAGRNLSGYDFCFEQSGNGVALVSAYQAAMSF</sequence>
<dbReference type="NCBIfam" id="TIGR03378">
    <property type="entry name" value="glycerol3P_GlpB"/>
    <property type="match status" value="1"/>
</dbReference>
<dbReference type="STRING" id="84035.SAMN05660742_13110"/>
<evidence type="ECO:0000256" key="3">
    <source>
        <dbReference type="ARBA" id="ARBA00023002"/>
    </source>
</evidence>
<dbReference type="SUPFAM" id="SSF51905">
    <property type="entry name" value="FAD/NAD(P)-binding domain"/>
    <property type="match status" value="1"/>
</dbReference>
<dbReference type="InterPro" id="IPR003953">
    <property type="entry name" value="FAD-dep_OxRdtase_2_FAD-bd"/>
</dbReference>
<keyword evidence="6" id="KW-1185">Reference proteome</keyword>
<keyword evidence="2" id="KW-0288">FMN</keyword>
<dbReference type="AlphaFoldDB" id="A0A1H7D4L3"/>
<accession>A0A1H7D4L3</accession>
<evidence type="ECO:0000313" key="5">
    <source>
        <dbReference type="EMBL" id="SEJ96749.1"/>
    </source>
</evidence>
<organism evidence="5 6">
    <name type="scientific">Propionispira arboris</name>
    <dbReference type="NCBI Taxonomy" id="84035"/>
    <lineage>
        <taxon>Bacteria</taxon>
        <taxon>Bacillati</taxon>
        <taxon>Bacillota</taxon>
        <taxon>Negativicutes</taxon>
        <taxon>Selenomonadales</taxon>
        <taxon>Selenomonadaceae</taxon>
        <taxon>Propionispira</taxon>
    </lineage>
</organism>
<dbReference type="Proteomes" id="UP000199662">
    <property type="component" value="Unassembled WGS sequence"/>
</dbReference>
<feature type="domain" description="FAD-dependent oxidoreductase 2 FAD-binding" evidence="4">
    <location>
        <begin position="5"/>
        <end position="403"/>
    </location>
</feature>